<organism evidence="5 6">
    <name type="scientific">Spirosoma foliorum</name>
    <dbReference type="NCBI Taxonomy" id="2710596"/>
    <lineage>
        <taxon>Bacteria</taxon>
        <taxon>Pseudomonadati</taxon>
        <taxon>Bacteroidota</taxon>
        <taxon>Cytophagia</taxon>
        <taxon>Cytophagales</taxon>
        <taxon>Cytophagaceae</taxon>
        <taxon>Spirosoma</taxon>
    </lineage>
</organism>
<dbReference type="PROSITE" id="PS51118">
    <property type="entry name" value="HTH_HXLR"/>
    <property type="match status" value="1"/>
</dbReference>
<dbReference type="Gene3D" id="1.10.10.10">
    <property type="entry name" value="Winged helix-like DNA-binding domain superfamily/Winged helix DNA-binding domain"/>
    <property type="match status" value="1"/>
</dbReference>
<accession>A0A7G5H1A8</accession>
<protein>
    <submittedName>
        <fullName evidence="5">Winged helix-turn-helix transcriptional regulator</fullName>
    </submittedName>
</protein>
<name>A0A7G5H1A8_9BACT</name>
<dbReference type="RefSeq" id="WP_182462252.1">
    <property type="nucleotide sequence ID" value="NZ_CP059732.1"/>
</dbReference>
<dbReference type="Pfam" id="PF01638">
    <property type="entry name" value="HxlR"/>
    <property type="match status" value="1"/>
</dbReference>
<dbReference type="KEGG" id="sfol:H3H32_08350"/>
<dbReference type="InterPro" id="IPR036390">
    <property type="entry name" value="WH_DNA-bd_sf"/>
</dbReference>
<dbReference type="PANTHER" id="PTHR33204:SF29">
    <property type="entry name" value="TRANSCRIPTIONAL REGULATOR"/>
    <property type="match status" value="1"/>
</dbReference>
<dbReference type="InterPro" id="IPR036388">
    <property type="entry name" value="WH-like_DNA-bd_sf"/>
</dbReference>
<evidence type="ECO:0000313" key="5">
    <source>
        <dbReference type="EMBL" id="QMW04900.1"/>
    </source>
</evidence>
<evidence type="ECO:0000256" key="2">
    <source>
        <dbReference type="ARBA" id="ARBA00023125"/>
    </source>
</evidence>
<keyword evidence="1" id="KW-0805">Transcription regulation</keyword>
<reference evidence="5 6" key="1">
    <citation type="submission" date="2020-07" db="EMBL/GenBank/DDBJ databases">
        <title>Spirosoma foliorum sp. nov., isolated from the leaves on the Nejang mountain Korea, Republic of.</title>
        <authorList>
            <person name="Ho H."/>
            <person name="Lee Y.-J."/>
            <person name="Nurcahyanto D.-A."/>
            <person name="Kim S.-G."/>
        </authorList>
    </citation>
    <scope>NUCLEOTIDE SEQUENCE [LARGE SCALE GENOMIC DNA]</scope>
    <source>
        <strain evidence="5 6">PL0136</strain>
    </source>
</reference>
<evidence type="ECO:0000256" key="3">
    <source>
        <dbReference type="ARBA" id="ARBA00023163"/>
    </source>
</evidence>
<keyword evidence="3" id="KW-0804">Transcription</keyword>
<dbReference type="SUPFAM" id="SSF46785">
    <property type="entry name" value="Winged helix' DNA-binding domain"/>
    <property type="match status" value="1"/>
</dbReference>
<dbReference type="AlphaFoldDB" id="A0A7G5H1A8"/>
<dbReference type="Proteomes" id="UP000515369">
    <property type="component" value="Chromosome"/>
</dbReference>
<proteinExistence type="predicted"/>
<feature type="domain" description="HTH hxlR-type" evidence="4">
    <location>
        <begin position="13"/>
        <end position="112"/>
    </location>
</feature>
<dbReference type="InterPro" id="IPR002577">
    <property type="entry name" value="HTH_HxlR"/>
</dbReference>
<evidence type="ECO:0000256" key="1">
    <source>
        <dbReference type="ARBA" id="ARBA00023015"/>
    </source>
</evidence>
<evidence type="ECO:0000259" key="4">
    <source>
        <dbReference type="PROSITE" id="PS51118"/>
    </source>
</evidence>
<gene>
    <name evidence="5" type="ORF">H3H32_08350</name>
</gene>
<evidence type="ECO:0000313" key="6">
    <source>
        <dbReference type="Proteomes" id="UP000515369"/>
    </source>
</evidence>
<sequence length="115" mass="13727">MEVQDEINFQEKIKWVQDTMFVLGGKWKLAIIIAMYHGNKRFNDISISIPTITNRVLSKELKHLEENLLIKRVVVSDYPIKVEYRLTEYCYTISEVLIAMENWGKQHREKIKKKE</sequence>
<keyword evidence="2" id="KW-0238">DNA-binding</keyword>
<dbReference type="GO" id="GO:0003677">
    <property type="term" value="F:DNA binding"/>
    <property type="evidence" value="ECO:0007669"/>
    <property type="project" value="UniProtKB-KW"/>
</dbReference>
<dbReference type="PANTHER" id="PTHR33204">
    <property type="entry name" value="TRANSCRIPTIONAL REGULATOR, MARR FAMILY"/>
    <property type="match status" value="1"/>
</dbReference>
<dbReference type="EMBL" id="CP059732">
    <property type="protein sequence ID" value="QMW04900.1"/>
    <property type="molecule type" value="Genomic_DNA"/>
</dbReference>
<keyword evidence="6" id="KW-1185">Reference proteome</keyword>